<dbReference type="InParanoid" id="A0A6P8HJF4"/>
<sequence length="242" mass="25346">MAVVVGTWSFSKRALEVIAEELTNGQSYIDGLEKGINAVEDDPKTGPYLVGRGGYPNSSGILECDAGIVVGEGCQFGAVAGLQGVAVPFSVARLVLEKCPHSMVTGNGAKDFAQAHGITIENQDTLLTSKSLNEMQNYKTKNDTIGVIVLDDAGHLAAGVSSSGMPCKLPGRVGDSPLPGSGLYADNEIGAAVASGDGDKMMRFCPSFYAVRLIKQGFSPQQACEVVVRESQRKAGTTDRPF</sequence>
<dbReference type="Pfam" id="PF01112">
    <property type="entry name" value="Asparaginase_2"/>
    <property type="match status" value="1"/>
</dbReference>
<gene>
    <name evidence="5" type="primary">LOC116289987</name>
</gene>
<dbReference type="SUPFAM" id="SSF56235">
    <property type="entry name" value="N-terminal nucleophile aminohydrolases (Ntn hydrolases)"/>
    <property type="match status" value="1"/>
</dbReference>
<dbReference type="RefSeq" id="XP_031552812.1">
    <property type="nucleotide sequence ID" value="XM_031696952.1"/>
</dbReference>
<dbReference type="GO" id="GO:0003948">
    <property type="term" value="F:N4-(beta-N-acetylglucosaminyl)-L-asparaginase activity"/>
    <property type="evidence" value="ECO:0007669"/>
    <property type="project" value="TreeGrafter"/>
</dbReference>
<evidence type="ECO:0000256" key="1">
    <source>
        <dbReference type="ARBA" id="ARBA00010872"/>
    </source>
</evidence>
<feature type="site" description="Cleavage; by autolysis" evidence="3">
    <location>
        <begin position="143"/>
        <end position="144"/>
    </location>
</feature>
<dbReference type="GeneID" id="116289987"/>
<accession>A0A6P8HJF4</accession>
<keyword evidence="4" id="KW-1185">Reference proteome</keyword>
<dbReference type="AlphaFoldDB" id="A0A6P8HJF4"/>
<evidence type="ECO:0000256" key="2">
    <source>
        <dbReference type="PIRSR" id="PIRSR600246-1"/>
    </source>
</evidence>
<proteinExistence type="inferred from homology"/>
<protein>
    <submittedName>
        <fullName evidence="5">Uncharacterized protein LOC116289987</fullName>
    </submittedName>
</protein>
<dbReference type="KEGG" id="aten:116289987"/>
<feature type="active site" description="Nucleophile" evidence="2">
    <location>
        <position position="144"/>
    </location>
</feature>
<dbReference type="Proteomes" id="UP000515163">
    <property type="component" value="Unplaced"/>
</dbReference>
<dbReference type="GO" id="GO:0005737">
    <property type="term" value="C:cytoplasm"/>
    <property type="evidence" value="ECO:0007669"/>
    <property type="project" value="TreeGrafter"/>
</dbReference>
<reference evidence="5" key="1">
    <citation type="submission" date="2025-08" db="UniProtKB">
        <authorList>
            <consortium name="RefSeq"/>
        </authorList>
    </citation>
    <scope>IDENTIFICATION</scope>
</reference>
<organism evidence="4 5">
    <name type="scientific">Actinia tenebrosa</name>
    <name type="common">Australian red waratah sea anemone</name>
    <dbReference type="NCBI Taxonomy" id="6105"/>
    <lineage>
        <taxon>Eukaryota</taxon>
        <taxon>Metazoa</taxon>
        <taxon>Cnidaria</taxon>
        <taxon>Anthozoa</taxon>
        <taxon>Hexacorallia</taxon>
        <taxon>Actiniaria</taxon>
        <taxon>Actiniidae</taxon>
        <taxon>Actinia</taxon>
    </lineage>
</organism>
<dbReference type="FunFam" id="3.60.20.30:FF:000005">
    <property type="entry name" value="N(4)-(Beta-N-acetylglucosaminyl)-L-asparaginase"/>
    <property type="match status" value="1"/>
</dbReference>
<evidence type="ECO:0000313" key="5">
    <source>
        <dbReference type="RefSeq" id="XP_031552812.1"/>
    </source>
</evidence>
<comment type="similarity">
    <text evidence="1">Belongs to the Ntn-hydrolase family.</text>
</comment>
<dbReference type="InterPro" id="IPR029055">
    <property type="entry name" value="Ntn_hydrolases_N"/>
</dbReference>
<dbReference type="PANTHER" id="PTHR10188:SF16">
    <property type="entry name" value="N(4)-(BETA-N-ACETYLGLUCOSAMINYL)-L-ASPARAGINASE-LIKE"/>
    <property type="match status" value="1"/>
</dbReference>
<dbReference type="OrthoDB" id="2262349at2759"/>
<evidence type="ECO:0000256" key="3">
    <source>
        <dbReference type="PIRSR" id="PIRSR600246-3"/>
    </source>
</evidence>
<name>A0A6P8HJF4_ACTTE</name>
<dbReference type="InterPro" id="IPR000246">
    <property type="entry name" value="Peptidase_T2"/>
</dbReference>
<dbReference type="PANTHER" id="PTHR10188">
    <property type="entry name" value="L-ASPARAGINASE"/>
    <property type="match status" value="1"/>
</dbReference>
<dbReference type="Gene3D" id="3.60.20.30">
    <property type="entry name" value="(Glycosyl)asparaginase"/>
    <property type="match status" value="1"/>
</dbReference>
<evidence type="ECO:0000313" key="4">
    <source>
        <dbReference type="Proteomes" id="UP000515163"/>
    </source>
</evidence>